<name>A0A239B436_9BACT</name>
<dbReference type="GO" id="GO:0007165">
    <property type="term" value="P:signal transduction"/>
    <property type="evidence" value="ECO:0007669"/>
    <property type="project" value="UniProtKB-KW"/>
</dbReference>
<comment type="similarity">
    <text evidence="7">Belongs to the methyl-accepting chemotaxis (MCP) protein family.</text>
</comment>
<accession>A0A239B436</accession>
<evidence type="ECO:0000256" key="7">
    <source>
        <dbReference type="ARBA" id="ARBA00029447"/>
    </source>
</evidence>
<evidence type="ECO:0000313" key="13">
    <source>
        <dbReference type="EMBL" id="SNS02715.1"/>
    </source>
</evidence>
<evidence type="ECO:0000256" key="1">
    <source>
        <dbReference type="ARBA" id="ARBA00004651"/>
    </source>
</evidence>
<feature type="transmembrane region" description="Helical" evidence="10">
    <location>
        <begin position="6"/>
        <end position="30"/>
    </location>
</feature>
<protein>
    <submittedName>
        <fullName evidence="13">Methyl-accepting chemotaxis sensory transducer with Cache sensor</fullName>
    </submittedName>
</protein>
<dbReference type="SMART" id="SM01049">
    <property type="entry name" value="Cache_2"/>
    <property type="match status" value="1"/>
</dbReference>
<keyword evidence="2" id="KW-1003">Cell membrane</keyword>
<evidence type="ECO:0000259" key="11">
    <source>
        <dbReference type="PROSITE" id="PS50111"/>
    </source>
</evidence>
<sequence length="604" mass="63953">MRNITIRARIILLICVSVLFSGLIGGIFLYQMLDLKGFAIQQTQQAMLEGQKEKLKLSVDALALALGEELKGVEAVADKVALIRRATAPILFEADKSGYFFVYEGTVNVAMSVKPENQGKDLGGMVDKNGVYLIRELAKAAAGGGGFVEYVFEKPGKGIQPKLSYAVMIPGSPYWIGTGVYIDNIDEHKAAISDAIGGMVASAVTMVGVVVLALLLLVVLPLSLFIFRSIVHPLTAATRAAEQVAGGDLGVSLEVVGKDETSHLERALNTMVGTLRTNMAAIEAKTREAEDKARAAEEATRQAEEARAQAIRARQEGLLAAAVKLEAVVERLSSASEEISGQADAIGRSTDVQRQRVTETATAMEEMNATVLEVAKNATQASEGADGARSTAVEGNAVVGRSVAAMDALLTLSGELKGNMDTLGRRAQDISQVMNVITDIADQTNLLALNAAIEAARAGDAGRGFAVVADEVRKLAEKTMNATKEVGETVRAVQEVSQKNVQGMEQAARAIAESTELVRQSGASLDAILRMSESTALQVQSIATAAEEQSAASEEINQAVEQINAIAGETAQSMQQTTIAIRELAEQAETLRNLVAELKREGQS</sequence>
<dbReference type="Pfam" id="PF17200">
    <property type="entry name" value="sCache_2"/>
    <property type="match status" value="1"/>
</dbReference>
<dbReference type="SMART" id="SM00283">
    <property type="entry name" value="MA"/>
    <property type="match status" value="1"/>
</dbReference>
<feature type="domain" description="HAMP" evidence="12">
    <location>
        <begin position="228"/>
        <end position="280"/>
    </location>
</feature>
<keyword evidence="14" id="KW-1185">Reference proteome</keyword>
<evidence type="ECO:0000256" key="10">
    <source>
        <dbReference type="SAM" id="Phobius"/>
    </source>
</evidence>
<dbReference type="RefSeq" id="WP_089274617.1">
    <property type="nucleotide sequence ID" value="NZ_FZOC01000004.1"/>
</dbReference>
<feature type="coiled-coil region" evidence="9">
    <location>
        <begin position="542"/>
        <end position="601"/>
    </location>
</feature>
<reference evidence="13 14" key="1">
    <citation type="submission" date="2017-06" db="EMBL/GenBank/DDBJ databases">
        <authorList>
            <person name="Kim H.J."/>
            <person name="Triplett B.A."/>
        </authorList>
    </citation>
    <scope>NUCLEOTIDE SEQUENCE [LARGE SCALE GENOMIC DNA]</scope>
    <source>
        <strain evidence="13 14">DSM 13116</strain>
    </source>
</reference>
<feature type="coiled-coil region" evidence="9">
    <location>
        <begin position="279"/>
        <end position="316"/>
    </location>
</feature>
<dbReference type="InterPro" id="IPR003660">
    <property type="entry name" value="HAMP_dom"/>
</dbReference>
<keyword evidence="9" id="KW-0175">Coiled coil</keyword>
<dbReference type="Gene3D" id="1.10.287.950">
    <property type="entry name" value="Methyl-accepting chemotaxis protein"/>
    <property type="match status" value="1"/>
</dbReference>
<evidence type="ECO:0000256" key="2">
    <source>
        <dbReference type="ARBA" id="ARBA00022475"/>
    </source>
</evidence>
<evidence type="ECO:0000259" key="12">
    <source>
        <dbReference type="PROSITE" id="PS50885"/>
    </source>
</evidence>
<dbReference type="EMBL" id="FZOC01000004">
    <property type="protein sequence ID" value="SNS02715.1"/>
    <property type="molecule type" value="Genomic_DNA"/>
</dbReference>
<comment type="subcellular location">
    <subcellularLocation>
        <location evidence="1">Cell membrane</location>
        <topology evidence="1">Multi-pass membrane protein</topology>
    </subcellularLocation>
</comment>
<proteinExistence type="inferred from homology"/>
<feature type="domain" description="Methyl-accepting transducer" evidence="11">
    <location>
        <begin position="328"/>
        <end position="564"/>
    </location>
</feature>
<dbReference type="Gene3D" id="3.30.450.20">
    <property type="entry name" value="PAS domain"/>
    <property type="match status" value="1"/>
</dbReference>
<dbReference type="PANTHER" id="PTHR32089:SF112">
    <property type="entry name" value="LYSOZYME-LIKE PROTEIN-RELATED"/>
    <property type="match status" value="1"/>
</dbReference>
<dbReference type="PANTHER" id="PTHR32089">
    <property type="entry name" value="METHYL-ACCEPTING CHEMOTAXIS PROTEIN MCPB"/>
    <property type="match status" value="1"/>
</dbReference>
<evidence type="ECO:0000256" key="3">
    <source>
        <dbReference type="ARBA" id="ARBA00022692"/>
    </source>
</evidence>
<dbReference type="CDD" id="cd11386">
    <property type="entry name" value="MCP_signal"/>
    <property type="match status" value="1"/>
</dbReference>
<dbReference type="SUPFAM" id="SSF58104">
    <property type="entry name" value="Methyl-accepting chemotaxis protein (MCP) signaling domain"/>
    <property type="match status" value="1"/>
</dbReference>
<dbReference type="GO" id="GO:0006935">
    <property type="term" value="P:chemotaxis"/>
    <property type="evidence" value="ECO:0007669"/>
    <property type="project" value="UniProtKB-ARBA"/>
</dbReference>
<dbReference type="InterPro" id="IPR033480">
    <property type="entry name" value="sCache_2"/>
</dbReference>
<organism evidence="13 14">
    <name type="scientific">Humidesulfovibrio mexicanus</name>
    <dbReference type="NCBI Taxonomy" id="147047"/>
    <lineage>
        <taxon>Bacteria</taxon>
        <taxon>Pseudomonadati</taxon>
        <taxon>Thermodesulfobacteriota</taxon>
        <taxon>Desulfovibrionia</taxon>
        <taxon>Desulfovibrionales</taxon>
        <taxon>Desulfovibrionaceae</taxon>
        <taxon>Humidesulfovibrio</taxon>
    </lineage>
</organism>
<evidence type="ECO:0000256" key="5">
    <source>
        <dbReference type="ARBA" id="ARBA00023136"/>
    </source>
</evidence>
<keyword evidence="3 10" id="KW-0812">Transmembrane</keyword>
<dbReference type="Pfam" id="PF00015">
    <property type="entry name" value="MCPsignal"/>
    <property type="match status" value="1"/>
</dbReference>
<keyword evidence="4 10" id="KW-1133">Transmembrane helix</keyword>
<evidence type="ECO:0000256" key="9">
    <source>
        <dbReference type="SAM" id="Coils"/>
    </source>
</evidence>
<evidence type="ECO:0000256" key="4">
    <source>
        <dbReference type="ARBA" id="ARBA00022989"/>
    </source>
</evidence>
<evidence type="ECO:0000313" key="14">
    <source>
        <dbReference type="Proteomes" id="UP000198324"/>
    </source>
</evidence>
<dbReference type="FunFam" id="1.10.287.950:FF:000001">
    <property type="entry name" value="Methyl-accepting chemotaxis sensory transducer"/>
    <property type="match status" value="1"/>
</dbReference>
<dbReference type="AlphaFoldDB" id="A0A239B436"/>
<evidence type="ECO:0000256" key="8">
    <source>
        <dbReference type="PROSITE-ProRule" id="PRU00284"/>
    </source>
</evidence>
<gene>
    <name evidence="13" type="ORF">SAMN04488503_2422</name>
</gene>
<dbReference type="PROSITE" id="PS50111">
    <property type="entry name" value="CHEMOTAXIS_TRANSDUC_2"/>
    <property type="match status" value="1"/>
</dbReference>
<dbReference type="GO" id="GO:0005886">
    <property type="term" value="C:plasma membrane"/>
    <property type="evidence" value="ECO:0007669"/>
    <property type="project" value="UniProtKB-SubCell"/>
</dbReference>
<feature type="transmembrane region" description="Helical" evidence="10">
    <location>
        <begin position="199"/>
        <end position="227"/>
    </location>
</feature>
<dbReference type="Gene3D" id="1.10.8.500">
    <property type="entry name" value="HAMP domain in histidine kinase"/>
    <property type="match status" value="1"/>
</dbReference>
<keyword evidence="6 8" id="KW-0807">Transducer</keyword>
<dbReference type="InterPro" id="IPR004089">
    <property type="entry name" value="MCPsignal_dom"/>
</dbReference>
<dbReference type="SMART" id="SM00304">
    <property type="entry name" value="HAMP"/>
    <property type="match status" value="1"/>
</dbReference>
<dbReference type="Pfam" id="PF00672">
    <property type="entry name" value="HAMP"/>
    <property type="match status" value="1"/>
</dbReference>
<evidence type="ECO:0000256" key="6">
    <source>
        <dbReference type="ARBA" id="ARBA00023224"/>
    </source>
</evidence>
<keyword evidence="5 10" id="KW-0472">Membrane</keyword>
<dbReference type="CDD" id="cd06225">
    <property type="entry name" value="HAMP"/>
    <property type="match status" value="1"/>
</dbReference>
<dbReference type="OrthoDB" id="9787709at2"/>
<dbReference type="Proteomes" id="UP000198324">
    <property type="component" value="Unassembled WGS sequence"/>
</dbReference>
<dbReference type="PROSITE" id="PS50885">
    <property type="entry name" value="HAMP"/>
    <property type="match status" value="1"/>
</dbReference>